<evidence type="ECO:0000256" key="1">
    <source>
        <dbReference type="ARBA" id="ARBA00004651"/>
    </source>
</evidence>
<evidence type="ECO:0000256" key="4">
    <source>
        <dbReference type="ARBA" id="ARBA00022692"/>
    </source>
</evidence>
<dbReference type="RefSeq" id="WP_245507691.1">
    <property type="nucleotide sequence ID" value="NZ_BAABEI010000002.1"/>
</dbReference>
<dbReference type="Proteomes" id="UP000295351">
    <property type="component" value="Unassembled WGS sequence"/>
</dbReference>
<evidence type="ECO:0000256" key="3">
    <source>
        <dbReference type="ARBA" id="ARBA00022475"/>
    </source>
</evidence>
<evidence type="ECO:0000256" key="5">
    <source>
        <dbReference type="ARBA" id="ARBA00022989"/>
    </source>
</evidence>
<evidence type="ECO:0000256" key="7">
    <source>
        <dbReference type="RuleBase" id="RU363032"/>
    </source>
</evidence>
<feature type="transmembrane region" description="Helical" evidence="7">
    <location>
        <begin position="141"/>
        <end position="167"/>
    </location>
</feature>
<feature type="transmembrane region" description="Helical" evidence="7">
    <location>
        <begin position="206"/>
        <end position="229"/>
    </location>
</feature>
<dbReference type="PANTHER" id="PTHR43163:SF8">
    <property type="entry name" value="D,D-DIPEPTIDE TRANSPORT SYSTEM PERMEASE PROTEIN DDPB-RELATED"/>
    <property type="match status" value="1"/>
</dbReference>
<keyword evidence="10" id="KW-1185">Reference proteome</keyword>
<feature type="domain" description="ABC transmembrane type-1" evidence="8">
    <location>
        <begin position="106"/>
        <end position="337"/>
    </location>
</feature>
<name>A0A4R2CWY0_SHIGR</name>
<keyword evidence="2 7" id="KW-0813">Transport</keyword>
<keyword evidence="3" id="KW-1003">Cell membrane</keyword>
<reference evidence="9 10" key="1">
    <citation type="submission" date="2019-03" db="EMBL/GenBank/DDBJ databases">
        <title>Genomic Encyclopedia of Type Strains, Phase IV (KMG-IV): sequencing the most valuable type-strain genomes for metagenomic binning, comparative biology and taxonomic classification.</title>
        <authorList>
            <person name="Goeker M."/>
        </authorList>
    </citation>
    <scope>NUCLEOTIDE SEQUENCE [LARGE SCALE GENOMIC DNA]</scope>
    <source>
        <strain evidence="9 10">DSM 18401</strain>
    </source>
</reference>
<feature type="transmembrane region" description="Helical" evidence="7">
    <location>
        <begin position="12"/>
        <end position="37"/>
    </location>
</feature>
<dbReference type="AlphaFoldDB" id="A0A4R2CWY0"/>
<dbReference type="PANTHER" id="PTHR43163">
    <property type="entry name" value="DIPEPTIDE TRANSPORT SYSTEM PERMEASE PROTEIN DPPB-RELATED"/>
    <property type="match status" value="1"/>
</dbReference>
<evidence type="ECO:0000313" key="9">
    <source>
        <dbReference type="EMBL" id="TCN46167.1"/>
    </source>
</evidence>
<feature type="transmembrane region" description="Helical" evidence="7">
    <location>
        <begin position="268"/>
        <end position="296"/>
    </location>
</feature>
<accession>A0A4R2CWY0</accession>
<proteinExistence type="inferred from homology"/>
<dbReference type="SUPFAM" id="SSF161098">
    <property type="entry name" value="MetI-like"/>
    <property type="match status" value="1"/>
</dbReference>
<feature type="transmembrane region" description="Helical" evidence="7">
    <location>
        <begin position="179"/>
        <end position="200"/>
    </location>
</feature>
<dbReference type="GO" id="GO:0071916">
    <property type="term" value="F:dipeptide transmembrane transporter activity"/>
    <property type="evidence" value="ECO:0007669"/>
    <property type="project" value="TreeGrafter"/>
</dbReference>
<evidence type="ECO:0000259" key="8">
    <source>
        <dbReference type="PROSITE" id="PS50928"/>
    </source>
</evidence>
<evidence type="ECO:0000313" key="10">
    <source>
        <dbReference type="Proteomes" id="UP000295351"/>
    </source>
</evidence>
<keyword evidence="6 7" id="KW-0472">Membrane</keyword>
<dbReference type="GO" id="GO:0005886">
    <property type="term" value="C:plasma membrane"/>
    <property type="evidence" value="ECO:0007669"/>
    <property type="project" value="UniProtKB-SubCell"/>
</dbReference>
<dbReference type="PROSITE" id="PS50928">
    <property type="entry name" value="ABC_TM1"/>
    <property type="match status" value="1"/>
</dbReference>
<comment type="similarity">
    <text evidence="7">Belongs to the binding-protein-dependent transport system permease family.</text>
</comment>
<dbReference type="EMBL" id="SLVX01000005">
    <property type="protein sequence ID" value="TCN46167.1"/>
    <property type="molecule type" value="Genomic_DNA"/>
</dbReference>
<feature type="transmembrane region" description="Helical" evidence="7">
    <location>
        <begin position="112"/>
        <end position="135"/>
    </location>
</feature>
<sequence>MPAVLFQRVLGFTGRIVTLFLTVGITLLGLVALTFCIGRLVPIDPVLSVVGQKASEEVYQRVFLEMGLDKPLWQQFLLYAGKLVQGDFGTSFVTNRPVLSDLAGFFPATLELATLGLLIGTLVGVPAGVAAAYWHGRWPDYLIRFIGLIGYSVPIFWLGLVGLFIFYSRLDWVSGPGQIDVFFQGIVTPVTGALLIDSLIAGEGEVFGNALSHIVLPAALLGYYSLAYISRMTRSMMLDQLSREYVLTARLKGATEYRAVMLHALRNAAIPLVTVIALSYGGLLEGSVLVETVFAWPGIGNYIASSLFRADINAVLGGTVLVGAVFILLNMVSDVVYQMLDPRSNLRRR</sequence>
<feature type="transmembrane region" description="Helical" evidence="7">
    <location>
        <begin position="316"/>
        <end position="340"/>
    </location>
</feature>
<protein>
    <submittedName>
        <fullName evidence="9">Peptide/nickel transport system permease protein</fullName>
    </submittedName>
</protein>
<dbReference type="InterPro" id="IPR045621">
    <property type="entry name" value="BPD_transp_1_N"/>
</dbReference>
<dbReference type="Gene3D" id="1.10.3720.10">
    <property type="entry name" value="MetI-like"/>
    <property type="match status" value="1"/>
</dbReference>
<dbReference type="CDD" id="cd06261">
    <property type="entry name" value="TM_PBP2"/>
    <property type="match status" value="1"/>
</dbReference>
<dbReference type="InterPro" id="IPR035906">
    <property type="entry name" value="MetI-like_sf"/>
</dbReference>
<evidence type="ECO:0000256" key="2">
    <source>
        <dbReference type="ARBA" id="ARBA00022448"/>
    </source>
</evidence>
<evidence type="ECO:0000256" key="6">
    <source>
        <dbReference type="ARBA" id="ARBA00023136"/>
    </source>
</evidence>
<comment type="subcellular location">
    <subcellularLocation>
        <location evidence="1 7">Cell membrane</location>
        <topology evidence="1 7">Multi-pass membrane protein</topology>
    </subcellularLocation>
</comment>
<comment type="caution">
    <text evidence="9">The sequence shown here is derived from an EMBL/GenBank/DDBJ whole genome shotgun (WGS) entry which is preliminary data.</text>
</comment>
<keyword evidence="5 7" id="KW-1133">Transmembrane helix</keyword>
<gene>
    <name evidence="9" type="ORF">EV665_105254</name>
</gene>
<keyword evidence="4 7" id="KW-0812">Transmembrane</keyword>
<dbReference type="Pfam" id="PF19300">
    <property type="entry name" value="BPD_transp_1_N"/>
    <property type="match status" value="1"/>
</dbReference>
<organism evidence="9 10">
    <name type="scientific">Shinella granuli</name>
    <dbReference type="NCBI Taxonomy" id="323621"/>
    <lineage>
        <taxon>Bacteria</taxon>
        <taxon>Pseudomonadati</taxon>
        <taxon>Pseudomonadota</taxon>
        <taxon>Alphaproteobacteria</taxon>
        <taxon>Hyphomicrobiales</taxon>
        <taxon>Rhizobiaceae</taxon>
        <taxon>Shinella</taxon>
    </lineage>
</organism>
<dbReference type="InterPro" id="IPR000515">
    <property type="entry name" value="MetI-like"/>
</dbReference>
<dbReference type="Pfam" id="PF00528">
    <property type="entry name" value="BPD_transp_1"/>
    <property type="match status" value="1"/>
</dbReference>